<name>A0A161MT88_TRIIF</name>
<dbReference type="EMBL" id="GEMB01000276">
    <property type="protein sequence ID" value="JAS02839.1"/>
    <property type="molecule type" value="Transcribed_RNA"/>
</dbReference>
<proteinExistence type="predicted"/>
<protein>
    <submittedName>
        <fullName evidence="1">Actin-binding lim protein 3 isoform x3</fullName>
    </submittedName>
</protein>
<reference evidence="1" key="1">
    <citation type="submission" date="2016-04" db="EMBL/GenBank/DDBJ databases">
        <authorList>
            <person name="Calderon-Fernandez G.M.Sr."/>
        </authorList>
    </citation>
    <scope>NUCLEOTIDE SEQUENCE</scope>
    <source>
        <strain evidence="1">Int1</strain>
        <tissue evidence="1">Integument</tissue>
    </source>
</reference>
<reference evidence="1" key="2">
    <citation type="journal article" date="2017" name="J. Med. Entomol.">
        <title>Transcriptome Analysis of the Triatoma infestans (Hemiptera: Reduviidae) Integument.</title>
        <authorList>
            <person name="Calderon-Fernandez G.M."/>
            <person name="Moriconi D.E."/>
            <person name="Dulbecco A.B."/>
            <person name="Juarez M.P."/>
        </authorList>
    </citation>
    <scope>NUCLEOTIDE SEQUENCE</scope>
    <source>
        <strain evidence="1">Int1</strain>
        <tissue evidence="1">Integument</tissue>
    </source>
</reference>
<organism evidence="1">
    <name type="scientific">Triatoma infestans</name>
    <name type="common">Assassin bug</name>
    <dbReference type="NCBI Taxonomy" id="30076"/>
    <lineage>
        <taxon>Eukaryota</taxon>
        <taxon>Metazoa</taxon>
        <taxon>Ecdysozoa</taxon>
        <taxon>Arthropoda</taxon>
        <taxon>Hexapoda</taxon>
        <taxon>Insecta</taxon>
        <taxon>Pterygota</taxon>
        <taxon>Neoptera</taxon>
        <taxon>Paraneoptera</taxon>
        <taxon>Hemiptera</taxon>
        <taxon>Heteroptera</taxon>
        <taxon>Panheteroptera</taxon>
        <taxon>Cimicomorpha</taxon>
        <taxon>Reduviidae</taxon>
        <taxon>Triatominae</taxon>
        <taxon>Triatoma</taxon>
    </lineage>
</organism>
<sequence length="98" mass="11385">MVTAPKKFSLSCDLEGLRESLIKDVLICGLDKCRHNIKERLFQEDNLDLEKAINTCRSMELTHRQDQAIDEHNDTTKFFKVNKTLIAVKLLKIRHKCS</sequence>
<dbReference type="AlphaFoldDB" id="A0A161MT88"/>
<feature type="non-terminal residue" evidence="1">
    <location>
        <position position="98"/>
    </location>
</feature>
<evidence type="ECO:0000313" key="1">
    <source>
        <dbReference type="EMBL" id="JAS02839.1"/>
    </source>
</evidence>
<accession>A0A161MT88</accession>